<protein>
    <submittedName>
        <fullName evidence="1">Uncharacterized protein</fullName>
    </submittedName>
</protein>
<sequence length="208" mass="23780">MPDIHVKQYIIDIISFALTNVRTSDRFYILLGKGNNGKSAFLKSLQRSLEHLGSTFSASFLTATPTDKNAAMPILDLLQNKIIAFAGELPTKPLDVNWIKNYLDLSIGEKQIDSKLADLIEKGTVLHRQFMWMLVENLKRLYRSSSPLLPSLYHPKKYRMTLEELMVTNIGIDLKEYTKNIQYHDRAFLTIGAILSSFRPNVRTQSFV</sequence>
<name>A0A0C2JFB2_THEKT</name>
<gene>
    <name evidence="1" type="ORF">RF11_01949</name>
</gene>
<evidence type="ECO:0000313" key="2">
    <source>
        <dbReference type="Proteomes" id="UP000031668"/>
    </source>
</evidence>
<dbReference type="OrthoDB" id="2375545at2759"/>
<reference evidence="1 2" key="1">
    <citation type="journal article" date="2014" name="Genome Biol. Evol.">
        <title>The genome of the myxosporean Thelohanellus kitauei shows adaptations to nutrient acquisition within its fish host.</title>
        <authorList>
            <person name="Yang Y."/>
            <person name="Xiong J."/>
            <person name="Zhou Z."/>
            <person name="Huo F."/>
            <person name="Miao W."/>
            <person name="Ran C."/>
            <person name="Liu Y."/>
            <person name="Zhang J."/>
            <person name="Feng J."/>
            <person name="Wang M."/>
            <person name="Wang M."/>
            <person name="Wang L."/>
            <person name="Yao B."/>
        </authorList>
    </citation>
    <scope>NUCLEOTIDE SEQUENCE [LARGE SCALE GENOMIC DNA]</scope>
    <source>
        <strain evidence="1">Wuqing</strain>
    </source>
</reference>
<dbReference type="Proteomes" id="UP000031668">
    <property type="component" value="Unassembled WGS sequence"/>
</dbReference>
<dbReference type="AlphaFoldDB" id="A0A0C2JFB2"/>
<accession>A0A0C2JFB2</accession>
<evidence type="ECO:0000313" key="1">
    <source>
        <dbReference type="EMBL" id="KII67948.1"/>
    </source>
</evidence>
<proteinExistence type="predicted"/>
<organism evidence="1 2">
    <name type="scientific">Thelohanellus kitauei</name>
    <name type="common">Myxosporean</name>
    <dbReference type="NCBI Taxonomy" id="669202"/>
    <lineage>
        <taxon>Eukaryota</taxon>
        <taxon>Metazoa</taxon>
        <taxon>Cnidaria</taxon>
        <taxon>Myxozoa</taxon>
        <taxon>Myxosporea</taxon>
        <taxon>Bivalvulida</taxon>
        <taxon>Platysporina</taxon>
        <taxon>Myxobolidae</taxon>
        <taxon>Thelohanellus</taxon>
    </lineage>
</organism>
<keyword evidence="2" id="KW-1185">Reference proteome</keyword>
<comment type="caution">
    <text evidence="1">The sequence shown here is derived from an EMBL/GenBank/DDBJ whole genome shotgun (WGS) entry which is preliminary data.</text>
</comment>
<dbReference type="EMBL" id="JWZT01002990">
    <property type="protein sequence ID" value="KII67948.1"/>
    <property type="molecule type" value="Genomic_DNA"/>
</dbReference>